<evidence type="ECO:0008006" key="4">
    <source>
        <dbReference type="Google" id="ProtNLM"/>
    </source>
</evidence>
<evidence type="ECO:0000256" key="1">
    <source>
        <dbReference type="SAM" id="MobiDB-lite"/>
    </source>
</evidence>
<feature type="compositionally biased region" description="Polar residues" evidence="1">
    <location>
        <begin position="230"/>
        <end position="241"/>
    </location>
</feature>
<accession>A0ABY9YY08</accession>
<sequence length="241" mass="26466">MSQQQNLPTRLRPIAPLFLLLPGLALAGGKATLIEAGHSMPIGNQMIETGPTEISLTWQDADTVRMDFDEESSLFRLDGKTYTVSRSDGEVEVIDIGAMIEMMHSMTHQGKNQEDKDPSDALFSTQATGKTETLAGFKGRVYQVQSNLFDEDEGPDEVVFTDDPLVVEMTHAYFGVMGGMASKETNQSWLDVLPDKDRGLLRLGDQLRLESIQRTDPPASVFELPAQPMDLQSQMGSMGAP</sequence>
<organism evidence="2 3">
    <name type="scientific">Halomonas piscis</name>
    <dbReference type="NCBI Taxonomy" id="3031727"/>
    <lineage>
        <taxon>Bacteria</taxon>
        <taxon>Pseudomonadati</taxon>
        <taxon>Pseudomonadota</taxon>
        <taxon>Gammaproteobacteria</taxon>
        <taxon>Oceanospirillales</taxon>
        <taxon>Halomonadaceae</taxon>
        <taxon>Halomonas</taxon>
    </lineage>
</organism>
<gene>
    <name evidence="2" type="ORF">P1P91_10875</name>
</gene>
<reference evidence="2 3" key="1">
    <citation type="submission" date="2023-03" db="EMBL/GenBank/DDBJ databases">
        <title>Halomonas sp. nov., isolated from Korean tranditional fermented seafood 'Jeotgal'.</title>
        <authorList>
            <person name="Kim B."/>
            <person name="Shin N.-R."/>
        </authorList>
    </citation>
    <scope>NUCLEOTIDE SEQUENCE [LARGE SCALE GENOMIC DNA]</scope>
    <source>
        <strain evidence="2 3">SG2L-4</strain>
    </source>
</reference>
<dbReference type="Proteomes" id="UP001301869">
    <property type="component" value="Chromosome"/>
</dbReference>
<feature type="region of interest" description="Disordered" evidence="1">
    <location>
        <begin position="214"/>
        <end position="241"/>
    </location>
</feature>
<keyword evidence="3" id="KW-1185">Reference proteome</keyword>
<protein>
    <recommendedName>
        <fullName evidence="4">DUF4412 domain-containing protein</fullName>
    </recommendedName>
</protein>
<name>A0ABY9YY08_9GAMM</name>
<evidence type="ECO:0000313" key="2">
    <source>
        <dbReference type="EMBL" id="WNK19355.1"/>
    </source>
</evidence>
<dbReference type="EMBL" id="CP119391">
    <property type="protein sequence ID" value="WNK19355.1"/>
    <property type="molecule type" value="Genomic_DNA"/>
</dbReference>
<proteinExistence type="predicted"/>
<dbReference type="RefSeq" id="WP_311882567.1">
    <property type="nucleotide sequence ID" value="NZ_CP119391.1"/>
</dbReference>
<evidence type="ECO:0000313" key="3">
    <source>
        <dbReference type="Proteomes" id="UP001301869"/>
    </source>
</evidence>